<organism evidence="2">
    <name type="scientific">Cladocopium goreaui</name>
    <dbReference type="NCBI Taxonomy" id="2562237"/>
    <lineage>
        <taxon>Eukaryota</taxon>
        <taxon>Sar</taxon>
        <taxon>Alveolata</taxon>
        <taxon>Dinophyceae</taxon>
        <taxon>Suessiales</taxon>
        <taxon>Symbiodiniaceae</taxon>
        <taxon>Cladocopium</taxon>
    </lineage>
</organism>
<feature type="compositionally biased region" description="Low complexity" evidence="1">
    <location>
        <begin position="242"/>
        <end position="251"/>
    </location>
</feature>
<dbReference type="EMBL" id="CAMXCT020001189">
    <property type="protein sequence ID" value="CAL1141040.1"/>
    <property type="molecule type" value="Genomic_DNA"/>
</dbReference>
<evidence type="ECO:0000313" key="2">
    <source>
        <dbReference type="EMBL" id="CAI3987665.1"/>
    </source>
</evidence>
<comment type="caution">
    <text evidence="2">The sequence shown here is derived from an EMBL/GenBank/DDBJ whole genome shotgun (WGS) entry which is preliminary data.</text>
</comment>
<keyword evidence="4" id="KW-1185">Reference proteome</keyword>
<feature type="compositionally biased region" description="Basic and acidic residues" evidence="1">
    <location>
        <begin position="197"/>
        <end position="214"/>
    </location>
</feature>
<proteinExistence type="predicted"/>
<reference evidence="3 4" key="2">
    <citation type="submission" date="2024-05" db="EMBL/GenBank/DDBJ databases">
        <authorList>
            <person name="Chen Y."/>
            <person name="Shah S."/>
            <person name="Dougan E. K."/>
            <person name="Thang M."/>
            <person name="Chan C."/>
        </authorList>
    </citation>
    <scope>NUCLEOTIDE SEQUENCE [LARGE SCALE GENOMIC DNA]</scope>
</reference>
<dbReference type="Proteomes" id="UP001152797">
    <property type="component" value="Unassembled WGS sequence"/>
</dbReference>
<evidence type="ECO:0000313" key="3">
    <source>
        <dbReference type="EMBL" id="CAL4774977.1"/>
    </source>
</evidence>
<evidence type="ECO:0000256" key="1">
    <source>
        <dbReference type="SAM" id="MobiDB-lite"/>
    </source>
</evidence>
<protein>
    <submittedName>
        <fullName evidence="2">Uncharacterized protein</fullName>
    </submittedName>
</protein>
<evidence type="ECO:0000313" key="4">
    <source>
        <dbReference type="Proteomes" id="UP001152797"/>
    </source>
</evidence>
<feature type="region of interest" description="Disordered" evidence="1">
    <location>
        <begin position="433"/>
        <end position="452"/>
    </location>
</feature>
<reference evidence="2" key="1">
    <citation type="submission" date="2022-10" db="EMBL/GenBank/DDBJ databases">
        <authorList>
            <person name="Chen Y."/>
            <person name="Dougan E. K."/>
            <person name="Chan C."/>
            <person name="Rhodes N."/>
            <person name="Thang M."/>
        </authorList>
    </citation>
    <scope>NUCLEOTIDE SEQUENCE</scope>
</reference>
<dbReference type="EMBL" id="CAMXCT010001189">
    <property type="protein sequence ID" value="CAI3987665.1"/>
    <property type="molecule type" value="Genomic_DNA"/>
</dbReference>
<accession>A0A9P1FUV3</accession>
<feature type="compositionally biased region" description="Low complexity" evidence="1">
    <location>
        <begin position="366"/>
        <end position="379"/>
    </location>
</feature>
<name>A0A9P1FUV3_9DINO</name>
<dbReference type="AlphaFoldDB" id="A0A9P1FUV3"/>
<feature type="non-terminal residue" evidence="2">
    <location>
        <position position="1"/>
    </location>
</feature>
<dbReference type="EMBL" id="CAMXCT030001189">
    <property type="protein sequence ID" value="CAL4774977.1"/>
    <property type="molecule type" value="Genomic_DNA"/>
</dbReference>
<feature type="region of interest" description="Disordered" evidence="1">
    <location>
        <begin position="172"/>
        <end position="393"/>
    </location>
</feature>
<gene>
    <name evidence="2" type="ORF">C1SCF055_LOCUS14919</name>
</gene>
<sequence length="452" mass="49191">GRDTMASFTAVQKDQNLANFRGVPPCVQVQSPPRYIMQRPHLHASFERQLPMPGPREDQNLANFRGVPPCVQVQSPPRYIMQRPHLHTSFERQLPMPGPREEMDQKLIMTRMVQAMNEMADSLQELRVATASNSGNLDDLRMKMDTLVGLSENQMLQLLNKQAVELAAIRNKDMGDGGDGSVPSKPLKAPAEEPPEDPLKDESKKAPQPEDTPKPAEPSAEEVRPPEATTASAPEPAPPESAPAAPAASAEPRMRRPPTPPRPRRKLPRSEAEANAPPATDPRRRPVSDDDEVVVVSVNGRDAGDMDEDAKLGEQMRQALDASLAATRREAAREEPAQMALPVVPMPEPVANEAKSEEEAPDAKRLAAAAAAARGARGLQGRESDSDSDSEGCVKRFQNVAPSASRTLRCRILTQYEVDPADAPVALPWTSCFSSSSDRRISQGPLLDLSRG</sequence>
<feature type="compositionally biased region" description="Basic and acidic residues" evidence="1">
    <location>
        <begin position="354"/>
        <end position="365"/>
    </location>
</feature>
<feature type="compositionally biased region" description="Basic and acidic residues" evidence="1">
    <location>
        <begin position="327"/>
        <end position="336"/>
    </location>
</feature>